<feature type="chain" id="PRO_5006059524" evidence="1">
    <location>
        <begin position="27"/>
        <end position="296"/>
    </location>
</feature>
<evidence type="ECO:0000313" key="2">
    <source>
        <dbReference type="EMBL" id="CEH15163.1"/>
    </source>
</evidence>
<dbReference type="AlphaFoldDB" id="A0A0P1BHU7"/>
<keyword evidence="3" id="KW-1185">Reference proteome</keyword>
<protein>
    <submittedName>
        <fullName evidence="2">Uncharacterized protein</fullName>
    </submittedName>
</protein>
<dbReference type="Proteomes" id="UP000054845">
    <property type="component" value="Unassembled WGS sequence"/>
</dbReference>
<keyword evidence="1" id="KW-0732">Signal</keyword>
<dbReference type="EMBL" id="CCYA01000252">
    <property type="protein sequence ID" value="CEH15163.1"/>
    <property type="molecule type" value="Genomic_DNA"/>
</dbReference>
<feature type="signal peptide" evidence="1">
    <location>
        <begin position="1"/>
        <end position="26"/>
    </location>
</feature>
<proteinExistence type="predicted"/>
<sequence length="296" mass="31999">MRDRTTLFAALAAVAALSTRSSFALATEQPGDVALSSWTCPERMPSTPNLVLNPSFETVDPRSALENKYFTEAAQWTPSFLSVNENRVGPGADDTRDGESAYDGEYFERFGTNEIISYTSEGAYTLLPGKKYILSFFVRGTGGRDGVSFGPGMLLDARIDGVSLSSPVTSFPRGQLWTQHCVPGFIQGSVAPKTLSFRFQDQPGNIAIDLVALQEYYFPPVAPPEPPAKAPLGGTCTLPEDCKSNRCNEGHCVASHGTAQALLQMPLKASAGQHVPSRPCVLLRQVRCECKVRARS</sequence>
<accession>A0A0P1BHU7</accession>
<name>A0A0P1BHU7_9BASI</name>
<evidence type="ECO:0000313" key="3">
    <source>
        <dbReference type="Proteomes" id="UP000054845"/>
    </source>
</evidence>
<evidence type="ECO:0000256" key="1">
    <source>
        <dbReference type="SAM" id="SignalP"/>
    </source>
</evidence>
<dbReference type="Gene3D" id="2.60.120.260">
    <property type="entry name" value="Galactose-binding domain-like"/>
    <property type="match status" value="1"/>
</dbReference>
<reference evidence="2 3" key="1">
    <citation type="submission" date="2014-09" db="EMBL/GenBank/DDBJ databases">
        <authorList>
            <person name="Magalhaes I.L.F."/>
            <person name="Oliveira U."/>
            <person name="Santos F.R."/>
            <person name="Vidigal T.H.D.A."/>
            <person name="Brescovit A.D."/>
            <person name="Santos A.J."/>
        </authorList>
    </citation>
    <scope>NUCLEOTIDE SEQUENCE [LARGE SCALE GENOMIC DNA]</scope>
</reference>
<organism evidence="2 3">
    <name type="scientific">Ceraceosorus bombacis</name>
    <dbReference type="NCBI Taxonomy" id="401625"/>
    <lineage>
        <taxon>Eukaryota</taxon>
        <taxon>Fungi</taxon>
        <taxon>Dikarya</taxon>
        <taxon>Basidiomycota</taxon>
        <taxon>Ustilaginomycotina</taxon>
        <taxon>Exobasidiomycetes</taxon>
        <taxon>Ceraceosorales</taxon>
        <taxon>Ceraceosoraceae</taxon>
        <taxon>Ceraceosorus</taxon>
    </lineage>
</organism>
<dbReference type="OrthoDB" id="10371697at2759"/>